<evidence type="ECO:0000256" key="3">
    <source>
        <dbReference type="ARBA" id="ARBA00022692"/>
    </source>
</evidence>
<comment type="subcellular location">
    <subcellularLocation>
        <location evidence="1">Membrane</location>
    </subcellularLocation>
</comment>
<evidence type="ECO:0000256" key="4">
    <source>
        <dbReference type="ARBA" id="ARBA00023136"/>
    </source>
</evidence>
<dbReference type="PANTHER" id="PTHR12815">
    <property type="entry name" value="SORTING AND ASSEMBLY MACHINERY SAMM50 PROTEIN FAMILY MEMBER"/>
    <property type="match status" value="1"/>
</dbReference>
<name>A0ABR9AHY9_9BACT</name>
<dbReference type="InterPro" id="IPR000184">
    <property type="entry name" value="Bac_surfAg_D15"/>
</dbReference>
<evidence type="ECO:0000259" key="5">
    <source>
        <dbReference type="Pfam" id="PF01103"/>
    </source>
</evidence>
<evidence type="ECO:0000313" key="6">
    <source>
        <dbReference type="EMBL" id="MBD8488335.1"/>
    </source>
</evidence>
<dbReference type="Pfam" id="PF01103">
    <property type="entry name" value="Omp85"/>
    <property type="match status" value="1"/>
</dbReference>
<keyword evidence="4" id="KW-0472">Membrane</keyword>
<organism evidence="6 7">
    <name type="scientific">Echinicola arenosa</name>
    <dbReference type="NCBI Taxonomy" id="2774144"/>
    <lineage>
        <taxon>Bacteria</taxon>
        <taxon>Pseudomonadati</taxon>
        <taxon>Bacteroidota</taxon>
        <taxon>Cytophagia</taxon>
        <taxon>Cytophagales</taxon>
        <taxon>Cyclobacteriaceae</taxon>
        <taxon>Echinicola</taxon>
    </lineage>
</organism>
<accession>A0ABR9AHY9</accession>
<gene>
    <name evidence="6" type="ORF">IFO69_06210</name>
</gene>
<evidence type="ECO:0000256" key="2">
    <source>
        <dbReference type="ARBA" id="ARBA00022452"/>
    </source>
</evidence>
<dbReference type="RefSeq" id="WP_192009212.1">
    <property type="nucleotide sequence ID" value="NZ_JACYTQ010000002.1"/>
</dbReference>
<dbReference type="InterPro" id="IPR039910">
    <property type="entry name" value="D15-like"/>
</dbReference>
<dbReference type="Gene3D" id="2.40.160.50">
    <property type="entry name" value="membrane protein fhac: a member of the omp85/tpsb transporter family"/>
    <property type="match status" value="1"/>
</dbReference>
<reference evidence="6 7" key="1">
    <citation type="submission" date="2020-09" db="EMBL/GenBank/DDBJ databases">
        <title>Echinicola sp. CAU 1574 isolated from sand of Sido Beach.</title>
        <authorList>
            <person name="Kim W."/>
        </authorList>
    </citation>
    <scope>NUCLEOTIDE SEQUENCE [LARGE SCALE GENOMIC DNA]</scope>
    <source>
        <strain evidence="6 7">CAU 1574</strain>
    </source>
</reference>
<evidence type="ECO:0000313" key="7">
    <source>
        <dbReference type="Proteomes" id="UP000647133"/>
    </source>
</evidence>
<dbReference type="Gene3D" id="3.10.20.310">
    <property type="entry name" value="membrane protein fhac"/>
    <property type="match status" value="1"/>
</dbReference>
<proteinExistence type="predicted"/>
<feature type="domain" description="Bacterial surface antigen (D15)" evidence="5">
    <location>
        <begin position="275"/>
        <end position="569"/>
    </location>
</feature>
<keyword evidence="7" id="KW-1185">Reference proteome</keyword>
<dbReference type="EMBL" id="JACYTQ010000002">
    <property type="protein sequence ID" value="MBD8488335.1"/>
    <property type="molecule type" value="Genomic_DNA"/>
</dbReference>
<comment type="caution">
    <text evidence="6">The sequence shown here is derived from an EMBL/GenBank/DDBJ whole genome shotgun (WGS) entry which is preliminary data.</text>
</comment>
<keyword evidence="2" id="KW-1134">Transmembrane beta strand</keyword>
<keyword evidence="3" id="KW-0812">Transmembrane</keyword>
<sequence>MKVTFIISLLVYLLLAPNAYGQKTYLLKYEVRGSSFQEGEKFFRDSLEGHSFVKSKIHALQEEGFLMANVMGSIWNDSSRSVVINTGEQYHWVELGKGNLPGHLLSQAGYDPKTFNQKPVSHQKVVRMFDRILSIAENQGYPFSSISLDSISQSENQLKASLYYEQGPRITFDSIQVIGDANVKLGFIQRKLNIVQGEPFSQKRVEEAVEVIRKLPYLKLLAPPKISFQNSEATVYLYLAKRKVNSIDGIIGFLPNEVEENKLLVTGQFDLGLMNVSGRGRNYSLHWQRLTQYSQNLEISALEPMVLGSVVDLSASFFLLKEDTTFINRDFRLGFGYPLSPKVYLDFFTRWKSGDLLSVPELGETLPDVLDYRYHNYGLSFQYVSLDDVLMPKRGLRIVTEGGIGNKKVLQNTGIPEELYNDIDAESLQFFGEISVEQFWQFSGRMTIMGRLRAGELASDNILENDMYRLGGLKSIRGFNENFFFTNRYVYANFEPRFYFEESSYFLLFVDVGRLEKSSVGSVRVVNHPLSLGGGLSLNISGGTFQFIYGMGKSNEQKMGINYAKIHFGYIGRF</sequence>
<protein>
    <submittedName>
        <fullName evidence="6">BamA/TamA family outer membrane protein</fullName>
    </submittedName>
</protein>
<evidence type="ECO:0000256" key="1">
    <source>
        <dbReference type="ARBA" id="ARBA00004370"/>
    </source>
</evidence>
<dbReference type="PANTHER" id="PTHR12815:SF18">
    <property type="entry name" value="SORTING AND ASSEMBLY MACHINERY COMPONENT 50 HOMOLOG"/>
    <property type="match status" value="1"/>
</dbReference>
<dbReference type="Proteomes" id="UP000647133">
    <property type="component" value="Unassembled WGS sequence"/>
</dbReference>